<dbReference type="InterPro" id="IPR003100">
    <property type="entry name" value="PAZ_dom"/>
</dbReference>
<dbReference type="InterPro" id="IPR032474">
    <property type="entry name" value="Argonaute_N"/>
</dbReference>
<dbReference type="Gene3D" id="2.170.260.10">
    <property type="entry name" value="paz domain"/>
    <property type="match status" value="1"/>
</dbReference>
<dbReference type="InterPro" id="IPR036085">
    <property type="entry name" value="PAZ_dom_sf"/>
</dbReference>
<feature type="compositionally biased region" description="Low complexity" evidence="1">
    <location>
        <begin position="193"/>
        <end position="214"/>
    </location>
</feature>
<dbReference type="Pfam" id="PF02171">
    <property type="entry name" value="Piwi"/>
    <property type="match status" value="1"/>
</dbReference>
<dbReference type="Pfam" id="PF08699">
    <property type="entry name" value="ArgoL1"/>
    <property type="match status" value="1"/>
</dbReference>
<evidence type="ECO:0000313" key="4">
    <source>
        <dbReference type="EMBL" id="CAF3760682.1"/>
    </source>
</evidence>
<feature type="compositionally biased region" description="Polar residues" evidence="1">
    <location>
        <begin position="100"/>
        <end position="111"/>
    </location>
</feature>
<dbReference type="Gene3D" id="3.30.420.10">
    <property type="entry name" value="Ribonuclease H-like superfamily/Ribonuclease H"/>
    <property type="match status" value="1"/>
</dbReference>
<feature type="domain" description="PAZ" evidence="2">
    <location>
        <begin position="504"/>
        <end position="625"/>
    </location>
</feature>
<protein>
    <submittedName>
        <fullName evidence="4">Uncharacterized protein</fullName>
    </submittedName>
</protein>
<dbReference type="PROSITE" id="PS50822">
    <property type="entry name" value="PIWI"/>
    <property type="match status" value="1"/>
</dbReference>
<evidence type="ECO:0000313" key="5">
    <source>
        <dbReference type="Proteomes" id="UP000663865"/>
    </source>
</evidence>
<dbReference type="InterPro" id="IPR012337">
    <property type="entry name" value="RNaseH-like_sf"/>
</dbReference>
<evidence type="ECO:0000259" key="3">
    <source>
        <dbReference type="PROSITE" id="PS50822"/>
    </source>
</evidence>
<dbReference type="PROSITE" id="PS50821">
    <property type="entry name" value="PAZ"/>
    <property type="match status" value="1"/>
</dbReference>
<feature type="domain" description="Piwi" evidence="3">
    <location>
        <begin position="796"/>
        <end position="1098"/>
    </location>
</feature>
<feature type="compositionally biased region" description="Polar residues" evidence="1">
    <location>
        <begin position="12"/>
        <end position="24"/>
    </location>
</feature>
<gene>
    <name evidence="4" type="ORF">KIK155_LOCUS30249</name>
</gene>
<dbReference type="Proteomes" id="UP000663865">
    <property type="component" value="Unassembled WGS sequence"/>
</dbReference>
<feature type="compositionally biased region" description="Low complexity" evidence="1">
    <location>
        <begin position="147"/>
        <end position="164"/>
    </location>
</feature>
<dbReference type="SUPFAM" id="SSF53098">
    <property type="entry name" value="Ribonuclease H-like"/>
    <property type="match status" value="1"/>
</dbReference>
<dbReference type="AlphaFoldDB" id="A0A818YUV4"/>
<dbReference type="EMBL" id="CAJNYV010005592">
    <property type="protein sequence ID" value="CAF3760682.1"/>
    <property type="molecule type" value="Genomic_DNA"/>
</dbReference>
<dbReference type="InterPro" id="IPR003165">
    <property type="entry name" value="Piwi"/>
</dbReference>
<organism evidence="4 5">
    <name type="scientific">Rotaria socialis</name>
    <dbReference type="NCBI Taxonomy" id="392032"/>
    <lineage>
        <taxon>Eukaryota</taxon>
        <taxon>Metazoa</taxon>
        <taxon>Spiralia</taxon>
        <taxon>Gnathifera</taxon>
        <taxon>Rotifera</taxon>
        <taxon>Eurotatoria</taxon>
        <taxon>Bdelloidea</taxon>
        <taxon>Philodinida</taxon>
        <taxon>Philodinidae</taxon>
        <taxon>Rotaria</taxon>
    </lineage>
</organism>
<feature type="compositionally biased region" description="Low complexity" evidence="1">
    <location>
        <begin position="25"/>
        <end position="40"/>
    </location>
</feature>
<dbReference type="InterPro" id="IPR014811">
    <property type="entry name" value="ArgoL1"/>
</dbReference>
<sequence>MPRRKNRKTRIDPQQSTVNNNSELTDTTSNSIPSSSTNESQASLPSHTSAAPKQSCDLQVPLPPEALAVLTSASSARVQPPSEASAAPKSAWGARVQPPSEASTVPSSASNARVPPPLGVSAVPKSAWGARVPLTSEPPTSAWAARVQPPSEASPVPSSASNARVPPPLGVSAVPKSVWGDRVPPTSEPPIVPTSASIASEPSPPEASAVPKSAWGARVQPPSEASAVPKSAWSHSSRSFHPKERSSSALPTMNESMRNLSVNKTTTLSREPRSESVLPMKRRRLLCSAVPDTAVLCPIRRPDDGGSSGTAISVYTNHFRVDIDDATINQYDIDIVIVDSNGKSRPARKDDRWETMQRIAKEKKNFPLAWYDDGKTLYTRALLPDLTKPIEIKMKKGDEVKTFQLNIKNLVRQDKIQNIFDFIQKNITIRPRETIRIIETLFKQRARNDLVCVRNQFYNRNQILDDLQDGRGMAKGFYQALFLTRCGPTLNVNLTFTCFYMPLNFVDFARKYLRKDITANFTEYEAKIFKKLIRDLLIETEHTGRTIRYKFRGFGRPANQLMFARGRVDEESADAGIPEQISVADYFEQQYKRKLVYPHLPCIDATNGINKRANWLPMELVKLVEWQRSLKPLDATQRARVSSKSIIKPLERYNQIMNIMQGRDFETDVHLKDLNIRVHKNEMLQLKARIIAPPDIRYRHRQDKGEVIEHVDVGKWRISNRFYTTPEINNCGIIYFGHTPDQEVNGILNKFSSQLPELLKHKGIIIRTKLTPIIKTATKEDIENTLTDASQKHWQLAIVILNSNSDQVHDYVKQLGNQKLGLRTQCVDMQALRSNINKLHMYVDNLSQKINGKLGGINSVVNTKLALSHSSREDIFMFFGADVTHSTCSTDRPSIAAVVASRDPTNTLYAARICEQYPKKGRCSVEIIKELDRMVADLLQVFARTCGGRLPNKIVFYRDGVDEGQYQKVLDNEVNKIKNACRIVYGDRPLPKLTFIVVKKRHNTRFFLYDGKQTMNVQAGTVVDQDITHPFQFDFYLCSQAAIMGTSRPTLYHVLHDDIGFSSDDVQRLTYWLCHTDMRCTKSVSIPAPVHYAHLAAFGSRALNFDDDRTTDNVDDDDGDDEQLENYSIDDIQTKLMVLDPKVADDMWFI</sequence>
<dbReference type="SMART" id="SM00950">
    <property type="entry name" value="Piwi"/>
    <property type="match status" value="1"/>
</dbReference>
<dbReference type="Pfam" id="PF16486">
    <property type="entry name" value="ArgoN"/>
    <property type="match status" value="1"/>
</dbReference>
<feature type="compositionally biased region" description="Polar residues" evidence="1">
    <location>
        <begin position="41"/>
        <end position="52"/>
    </location>
</feature>
<dbReference type="Gene3D" id="3.40.50.2300">
    <property type="match status" value="1"/>
</dbReference>
<evidence type="ECO:0000259" key="2">
    <source>
        <dbReference type="PROSITE" id="PS50821"/>
    </source>
</evidence>
<name>A0A818YUV4_9BILA</name>
<reference evidence="4" key="1">
    <citation type="submission" date="2021-02" db="EMBL/GenBank/DDBJ databases">
        <authorList>
            <person name="Nowell W R."/>
        </authorList>
    </citation>
    <scope>NUCLEOTIDE SEQUENCE</scope>
</reference>
<dbReference type="CDD" id="cd02846">
    <property type="entry name" value="PAZ_argonaute_like"/>
    <property type="match status" value="1"/>
</dbReference>
<dbReference type="GO" id="GO:0003723">
    <property type="term" value="F:RNA binding"/>
    <property type="evidence" value="ECO:0007669"/>
    <property type="project" value="InterPro"/>
</dbReference>
<dbReference type="SUPFAM" id="SSF101690">
    <property type="entry name" value="PAZ domain"/>
    <property type="match status" value="1"/>
</dbReference>
<evidence type="ECO:0000256" key="1">
    <source>
        <dbReference type="SAM" id="MobiDB-lite"/>
    </source>
</evidence>
<comment type="caution">
    <text evidence="4">The sequence shown here is derived from an EMBL/GenBank/DDBJ whole genome shotgun (WGS) entry which is preliminary data.</text>
</comment>
<dbReference type="Pfam" id="PF02170">
    <property type="entry name" value="PAZ"/>
    <property type="match status" value="1"/>
</dbReference>
<feature type="compositionally biased region" description="Low complexity" evidence="1">
    <location>
        <begin position="80"/>
        <end position="91"/>
    </location>
</feature>
<accession>A0A818YUV4</accession>
<dbReference type="PANTHER" id="PTHR22891">
    <property type="entry name" value="EUKARYOTIC TRANSLATION INITIATION FACTOR 2C"/>
    <property type="match status" value="1"/>
</dbReference>
<dbReference type="SMART" id="SM01163">
    <property type="entry name" value="DUF1785"/>
    <property type="match status" value="1"/>
</dbReference>
<feature type="region of interest" description="Disordered" evidence="1">
    <location>
        <begin position="1"/>
        <end position="254"/>
    </location>
</feature>
<proteinExistence type="predicted"/>
<dbReference type="InterPro" id="IPR036397">
    <property type="entry name" value="RNaseH_sf"/>
</dbReference>